<sequence>MRDKISRYRSEEETDKLLEEQFIREAEEMEARILRAAGADPMEEPPEESQEEISAGYDRVIATLKASGEYREETEDRKLLGFQEWKKEIAREQKLFERAGIAAVSLLIVFMAGMTITADNTSALEASRAMFHIEKHVESDDHLSEETKEEAKEKSIEEPEELTEESAGK</sequence>
<dbReference type="Proteomes" id="UP000437824">
    <property type="component" value="Unassembled WGS sequence"/>
</dbReference>
<evidence type="ECO:0000313" key="3">
    <source>
        <dbReference type="EMBL" id="MTD61824.1"/>
    </source>
</evidence>
<keyword evidence="2" id="KW-0812">Transmembrane</keyword>
<gene>
    <name evidence="3" type="ORF">GKZ57_11315</name>
</gene>
<dbReference type="RefSeq" id="WP_154780563.1">
    <property type="nucleotide sequence ID" value="NZ_WMBC01000009.1"/>
</dbReference>
<accession>A0A844GPD0</accession>
<feature type="region of interest" description="Disordered" evidence="1">
    <location>
        <begin position="136"/>
        <end position="169"/>
    </location>
</feature>
<evidence type="ECO:0000256" key="2">
    <source>
        <dbReference type="SAM" id="Phobius"/>
    </source>
</evidence>
<keyword evidence="2" id="KW-1133">Transmembrane helix</keyword>
<dbReference type="EMBL" id="WMBC01000009">
    <property type="protein sequence ID" value="MTD61824.1"/>
    <property type="molecule type" value="Genomic_DNA"/>
</dbReference>
<feature type="compositionally biased region" description="Acidic residues" evidence="1">
    <location>
        <begin position="158"/>
        <end position="169"/>
    </location>
</feature>
<evidence type="ECO:0000313" key="4">
    <source>
        <dbReference type="Proteomes" id="UP000437824"/>
    </source>
</evidence>
<reference evidence="3 4" key="1">
    <citation type="submission" date="2019-11" db="EMBL/GenBank/DDBJ databases">
        <title>Draft genome sequence of Blautia luti DSM 14534T, isolated from human stool.</title>
        <authorList>
            <person name="Ortiz R."/>
            <person name="Melis-Arcos F."/>
            <person name="Covarrubias P."/>
            <person name="Cardenas J.P."/>
            <person name="Perez-Donoso J."/>
            <person name="Almonacid D."/>
        </authorList>
    </citation>
    <scope>NUCLEOTIDE SEQUENCE [LARGE SCALE GENOMIC DNA]</scope>
    <source>
        <strain evidence="3 4">DSM 14534</strain>
    </source>
</reference>
<keyword evidence="2" id="KW-0472">Membrane</keyword>
<feature type="compositionally biased region" description="Basic and acidic residues" evidence="1">
    <location>
        <begin position="136"/>
        <end position="157"/>
    </location>
</feature>
<organism evidence="3 4">
    <name type="scientific">Blautia luti DSM 14534 = JCM 17040</name>
    <dbReference type="NCBI Taxonomy" id="649762"/>
    <lineage>
        <taxon>Bacteria</taxon>
        <taxon>Bacillati</taxon>
        <taxon>Bacillota</taxon>
        <taxon>Clostridia</taxon>
        <taxon>Lachnospirales</taxon>
        <taxon>Lachnospiraceae</taxon>
        <taxon>Blautia</taxon>
    </lineage>
</organism>
<comment type="caution">
    <text evidence="3">The sequence shown here is derived from an EMBL/GenBank/DDBJ whole genome shotgun (WGS) entry which is preliminary data.</text>
</comment>
<feature type="transmembrane region" description="Helical" evidence="2">
    <location>
        <begin position="95"/>
        <end position="118"/>
    </location>
</feature>
<proteinExistence type="predicted"/>
<dbReference type="AlphaFoldDB" id="A0A844GPD0"/>
<name>A0A844GPD0_9FIRM</name>
<evidence type="ECO:0000256" key="1">
    <source>
        <dbReference type="SAM" id="MobiDB-lite"/>
    </source>
</evidence>
<protein>
    <submittedName>
        <fullName evidence="3">Uncharacterized protein</fullName>
    </submittedName>
</protein>